<feature type="region of interest" description="Disordered" evidence="1">
    <location>
        <begin position="152"/>
        <end position="172"/>
    </location>
</feature>
<comment type="caution">
    <text evidence="2">The sequence shown here is derived from an EMBL/GenBank/DDBJ whole genome shotgun (WGS) entry which is preliminary data.</text>
</comment>
<keyword evidence="3" id="KW-1185">Reference proteome</keyword>
<feature type="region of interest" description="Disordered" evidence="1">
    <location>
        <begin position="1"/>
        <end position="40"/>
    </location>
</feature>
<gene>
    <name evidence="2" type="ORF">CYMTET_46763</name>
</gene>
<sequence>MLSAKKTKKELKDEAKARETLEALRRGGHQGPPNKQDAKAEEWATWLTQETKKYKGEARQCVQEHESQAKVKRTNKMVKEYWSNQKQYHKKIYRAAQENGRTPSSGIQAMKEREEKLATGEQRIADTLMEHLEASAPYNMQQRDDREVGGFPWSDDSREDHVVTGPRPTITTDHLGVHKEAYLRAVYGMNNNKAPGPTRVSNEILKHMPEEFHDQLHRLMQEMWRNKHVPTNWKEGTFCLHHKKNDPTEQRTTGR</sequence>
<reference evidence="2 3" key="1">
    <citation type="journal article" date="2015" name="Genome Biol. Evol.">
        <title>Comparative Genomics of a Bacterivorous Green Alga Reveals Evolutionary Causalities and Consequences of Phago-Mixotrophic Mode of Nutrition.</title>
        <authorList>
            <person name="Burns J.A."/>
            <person name="Paasch A."/>
            <person name="Narechania A."/>
            <person name="Kim E."/>
        </authorList>
    </citation>
    <scope>NUCLEOTIDE SEQUENCE [LARGE SCALE GENOMIC DNA]</scope>
    <source>
        <strain evidence="2 3">PLY_AMNH</strain>
    </source>
</reference>
<proteinExistence type="predicted"/>
<name>A0AAE0EWZ8_9CHLO</name>
<evidence type="ECO:0000313" key="2">
    <source>
        <dbReference type="EMBL" id="KAK3243608.1"/>
    </source>
</evidence>
<accession>A0AAE0EWZ8</accession>
<organism evidence="2 3">
    <name type="scientific">Cymbomonas tetramitiformis</name>
    <dbReference type="NCBI Taxonomy" id="36881"/>
    <lineage>
        <taxon>Eukaryota</taxon>
        <taxon>Viridiplantae</taxon>
        <taxon>Chlorophyta</taxon>
        <taxon>Pyramimonadophyceae</taxon>
        <taxon>Pyramimonadales</taxon>
        <taxon>Pyramimonadaceae</taxon>
        <taxon>Cymbomonas</taxon>
    </lineage>
</organism>
<dbReference type="AlphaFoldDB" id="A0AAE0EWZ8"/>
<dbReference type="Proteomes" id="UP001190700">
    <property type="component" value="Unassembled WGS sequence"/>
</dbReference>
<dbReference type="EMBL" id="LGRX02032755">
    <property type="protein sequence ID" value="KAK3243608.1"/>
    <property type="molecule type" value="Genomic_DNA"/>
</dbReference>
<evidence type="ECO:0000256" key="1">
    <source>
        <dbReference type="SAM" id="MobiDB-lite"/>
    </source>
</evidence>
<evidence type="ECO:0000313" key="3">
    <source>
        <dbReference type="Proteomes" id="UP001190700"/>
    </source>
</evidence>
<protein>
    <submittedName>
        <fullName evidence="2">Uncharacterized protein</fullName>
    </submittedName>
</protein>
<feature type="compositionally biased region" description="Basic and acidic residues" evidence="1">
    <location>
        <begin position="10"/>
        <end position="25"/>
    </location>
</feature>